<name>A0ABX9YSF5_9BURK</name>
<dbReference type="EMBL" id="QTPM01000009">
    <property type="protein sequence ID" value="RQY94799.1"/>
    <property type="molecule type" value="Genomic_DNA"/>
</dbReference>
<reference evidence="8 9" key="1">
    <citation type="submission" date="2018-08" db="EMBL/GenBank/DDBJ databases">
        <title>Comparative analysis of Burkholderia isolates from Puerto Rico.</title>
        <authorList>
            <person name="Hall C."/>
            <person name="Sahl J."/>
            <person name="Wagner D."/>
        </authorList>
    </citation>
    <scope>NUCLEOTIDE SEQUENCE [LARGE SCALE GENOMIC DNA]</scope>
    <source>
        <strain evidence="8 9">Bp8966</strain>
    </source>
</reference>
<feature type="domain" description="RmlD-like substrate binding" evidence="7">
    <location>
        <begin position="10"/>
        <end position="301"/>
    </location>
</feature>
<sequence>MSAFEKTASRILVTGASGQLGFELVRALQSCGQVIAADRTMIDLSDFDQLRQVIREIRPALIVNPAAYTAVDKAESEPEVAMRINGEAPGLIAEEAKRLGAILIHYSTDYVFDGEKRDAYVETDPAGPLNVYGRTKLAGEHAIEQVGGRYCVFRTSWVYGTRGKNFFLTMRALAARHRELRVVADQTGAPTWSATLADLTTDVVKQALAKWGDNAAWWSEHSGVYHMTARGETTWAGFAEAIFELAEARLKPEVIPIASDQYPTPAARPHNSRLSNERLEHVFGVRAPHWRDALQACYWRLDVERDSIRS</sequence>
<evidence type="ECO:0000259" key="7">
    <source>
        <dbReference type="Pfam" id="PF04321"/>
    </source>
</evidence>
<evidence type="ECO:0000256" key="6">
    <source>
        <dbReference type="RuleBase" id="RU364082"/>
    </source>
</evidence>
<evidence type="ECO:0000313" key="8">
    <source>
        <dbReference type="EMBL" id="RQY94799.1"/>
    </source>
</evidence>
<comment type="cofactor">
    <cofactor evidence="6">
        <name>Mg(2+)</name>
        <dbReference type="ChEBI" id="CHEBI:18420"/>
    </cofactor>
    <text evidence="6">Binds 1 Mg(2+) ion per monomer.</text>
</comment>
<comment type="caution">
    <text evidence="8">The sequence shown here is derived from an EMBL/GenBank/DDBJ whole genome shotgun (WGS) entry which is preliminary data.</text>
</comment>
<dbReference type="NCBIfam" id="TIGR01214">
    <property type="entry name" value="rmlD"/>
    <property type="match status" value="1"/>
</dbReference>
<evidence type="ECO:0000256" key="2">
    <source>
        <dbReference type="ARBA" id="ARBA00010944"/>
    </source>
</evidence>
<dbReference type="PANTHER" id="PTHR10491:SF4">
    <property type="entry name" value="METHIONINE ADENOSYLTRANSFERASE 2 SUBUNIT BETA"/>
    <property type="match status" value="1"/>
</dbReference>
<evidence type="ECO:0000256" key="1">
    <source>
        <dbReference type="ARBA" id="ARBA00004781"/>
    </source>
</evidence>
<evidence type="ECO:0000256" key="3">
    <source>
        <dbReference type="ARBA" id="ARBA00012929"/>
    </source>
</evidence>
<dbReference type="Proteomes" id="UP000281098">
    <property type="component" value="Unassembled WGS sequence"/>
</dbReference>
<dbReference type="Gene3D" id="3.40.50.720">
    <property type="entry name" value="NAD(P)-binding Rossmann-like Domain"/>
    <property type="match status" value="1"/>
</dbReference>
<dbReference type="EC" id="1.1.1.133" evidence="3 6"/>
<dbReference type="RefSeq" id="WP_060292065.1">
    <property type="nucleotide sequence ID" value="NZ_LPKY01000113.1"/>
</dbReference>
<keyword evidence="6" id="KW-0521">NADP</keyword>
<dbReference type="PANTHER" id="PTHR10491">
    <property type="entry name" value="DTDP-4-DEHYDRORHAMNOSE REDUCTASE"/>
    <property type="match status" value="1"/>
</dbReference>
<dbReference type="Pfam" id="PF04321">
    <property type="entry name" value="RmlD_sub_bind"/>
    <property type="match status" value="1"/>
</dbReference>
<comment type="function">
    <text evidence="6">Catalyzes the reduction of dTDP-6-deoxy-L-lyxo-4-hexulose to yield dTDP-L-rhamnose.</text>
</comment>
<comment type="similarity">
    <text evidence="2 6">Belongs to the dTDP-4-dehydrorhamnose reductase family.</text>
</comment>
<protein>
    <recommendedName>
        <fullName evidence="4 6">dTDP-4-dehydrorhamnose reductase</fullName>
        <ecNumber evidence="3 6">1.1.1.133</ecNumber>
    </recommendedName>
</protein>
<keyword evidence="6 8" id="KW-0560">Oxidoreductase</keyword>
<dbReference type="InterPro" id="IPR005913">
    <property type="entry name" value="dTDP_dehydrorham_reduct"/>
</dbReference>
<comment type="pathway">
    <text evidence="1 6">Carbohydrate biosynthesis; dTDP-L-rhamnose biosynthesis.</text>
</comment>
<evidence type="ECO:0000313" key="9">
    <source>
        <dbReference type="Proteomes" id="UP000281098"/>
    </source>
</evidence>
<organism evidence="8 9">
    <name type="scientific">Burkholderia stagnalis</name>
    <dbReference type="NCBI Taxonomy" id="1503054"/>
    <lineage>
        <taxon>Bacteria</taxon>
        <taxon>Pseudomonadati</taxon>
        <taxon>Pseudomonadota</taxon>
        <taxon>Betaproteobacteria</taxon>
        <taxon>Burkholderiales</taxon>
        <taxon>Burkholderiaceae</taxon>
        <taxon>Burkholderia</taxon>
        <taxon>Burkholderia cepacia complex</taxon>
    </lineage>
</organism>
<gene>
    <name evidence="8" type="primary">rfbD</name>
    <name evidence="8" type="ORF">DF017_09515</name>
</gene>
<evidence type="ECO:0000256" key="5">
    <source>
        <dbReference type="ARBA" id="ARBA00048200"/>
    </source>
</evidence>
<dbReference type="SUPFAM" id="SSF51735">
    <property type="entry name" value="NAD(P)-binding Rossmann-fold domains"/>
    <property type="match status" value="1"/>
</dbReference>
<comment type="catalytic activity">
    <reaction evidence="5 6">
        <text>dTDP-beta-L-rhamnose + NADP(+) = dTDP-4-dehydro-beta-L-rhamnose + NADPH + H(+)</text>
        <dbReference type="Rhea" id="RHEA:21796"/>
        <dbReference type="ChEBI" id="CHEBI:15378"/>
        <dbReference type="ChEBI" id="CHEBI:57510"/>
        <dbReference type="ChEBI" id="CHEBI:57783"/>
        <dbReference type="ChEBI" id="CHEBI:58349"/>
        <dbReference type="ChEBI" id="CHEBI:62830"/>
        <dbReference type="EC" id="1.1.1.133"/>
    </reaction>
</comment>
<dbReference type="InterPro" id="IPR029903">
    <property type="entry name" value="RmlD-like-bd"/>
</dbReference>
<proteinExistence type="inferred from homology"/>
<evidence type="ECO:0000256" key="4">
    <source>
        <dbReference type="ARBA" id="ARBA00017099"/>
    </source>
</evidence>
<keyword evidence="9" id="KW-1185">Reference proteome</keyword>
<dbReference type="Gene3D" id="3.90.25.10">
    <property type="entry name" value="UDP-galactose 4-epimerase, domain 1"/>
    <property type="match status" value="1"/>
</dbReference>
<dbReference type="CDD" id="cd05254">
    <property type="entry name" value="dTDP_HR_like_SDR_e"/>
    <property type="match status" value="1"/>
</dbReference>
<dbReference type="GO" id="GO:0008831">
    <property type="term" value="F:dTDP-4-dehydrorhamnose reductase activity"/>
    <property type="evidence" value="ECO:0007669"/>
    <property type="project" value="UniProtKB-EC"/>
</dbReference>
<dbReference type="InterPro" id="IPR036291">
    <property type="entry name" value="NAD(P)-bd_dom_sf"/>
</dbReference>
<accession>A0ABX9YSF5</accession>